<reference evidence="2" key="2">
    <citation type="submission" date="2020-09" db="EMBL/GenBank/DDBJ databases">
        <authorList>
            <person name="Sun Q."/>
            <person name="Ohkuma M."/>
        </authorList>
    </citation>
    <scope>NUCLEOTIDE SEQUENCE</scope>
    <source>
        <strain evidence="2">JCM 17820</strain>
    </source>
</reference>
<feature type="transmembrane region" description="Helical" evidence="1">
    <location>
        <begin position="44"/>
        <end position="61"/>
    </location>
</feature>
<dbReference type="RefSeq" id="WP_189002134.1">
    <property type="nucleotide sequence ID" value="NZ_BMOU01000008.1"/>
</dbReference>
<keyword evidence="3" id="KW-1185">Reference proteome</keyword>
<feature type="transmembrane region" description="Helical" evidence="1">
    <location>
        <begin position="12"/>
        <end position="32"/>
    </location>
</feature>
<keyword evidence="1" id="KW-0472">Membrane</keyword>
<keyword evidence="1" id="KW-0812">Transmembrane</keyword>
<proteinExistence type="predicted"/>
<keyword evidence="1" id="KW-1133">Transmembrane helix</keyword>
<gene>
    <name evidence="2" type="ORF">GCM10009030_39930</name>
</gene>
<accession>A0A830GT49</accession>
<evidence type="ECO:0000256" key="1">
    <source>
        <dbReference type="SAM" id="Phobius"/>
    </source>
</evidence>
<protein>
    <submittedName>
        <fullName evidence="2">Uncharacterized protein</fullName>
    </submittedName>
</protein>
<reference evidence="2" key="1">
    <citation type="journal article" date="2014" name="Int. J. Syst. Evol. Microbiol.">
        <title>Complete genome sequence of Corynebacterium casei LMG S-19264T (=DSM 44701T), isolated from a smear-ripened cheese.</title>
        <authorList>
            <consortium name="US DOE Joint Genome Institute (JGI-PGF)"/>
            <person name="Walter F."/>
            <person name="Albersmeier A."/>
            <person name="Kalinowski J."/>
            <person name="Ruckert C."/>
        </authorList>
    </citation>
    <scope>NUCLEOTIDE SEQUENCE</scope>
    <source>
        <strain evidence="2">JCM 17820</strain>
    </source>
</reference>
<dbReference type="AlphaFoldDB" id="A0A830GT49"/>
<organism evidence="2 3">
    <name type="scientific">Haloarcula pellucida</name>
    <dbReference type="NCBI Taxonomy" id="1427151"/>
    <lineage>
        <taxon>Archaea</taxon>
        <taxon>Methanobacteriati</taxon>
        <taxon>Methanobacteriota</taxon>
        <taxon>Stenosarchaea group</taxon>
        <taxon>Halobacteria</taxon>
        <taxon>Halobacteriales</taxon>
        <taxon>Haloarculaceae</taxon>
        <taxon>Haloarcula</taxon>
    </lineage>
</organism>
<sequence>MTDTTLFGFDRSTVRSAGWGAAVAVAVVILFVEPWLQRQGLERVVLLLYAVLLPIIAWSLIEDIRAWRGGR</sequence>
<dbReference type="Proteomes" id="UP000605784">
    <property type="component" value="Unassembled WGS sequence"/>
</dbReference>
<name>A0A830GT49_9EURY</name>
<evidence type="ECO:0000313" key="2">
    <source>
        <dbReference type="EMBL" id="GGO03835.1"/>
    </source>
</evidence>
<comment type="caution">
    <text evidence="2">The sequence shown here is derived from an EMBL/GenBank/DDBJ whole genome shotgun (WGS) entry which is preliminary data.</text>
</comment>
<evidence type="ECO:0000313" key="3">
    <source>
        <dbReference type="Proteomes" id="UP000605784"/>
    </source>
</evidence>
<dbReference type="EMBL" id="BMOU01000008">
    <property type="protein sequence ID" value="GGO03835.1"/>
    <property type="molecule type" value="Genomic_DNA"/>
</dbReference>